<dbReference type="SMART" id="SM00861">
    <property type="entry name" value="Transket_pyr"/>
    <property type="match status" value="1"/>
</dbReference>
<sequence>MRQLSLADAIREAMVQEMRRDSSVILMGEDVGRFNGAFHVSHGMLDEFGPTRVWDTPISEAGFMGMGIGAALTGLRPIIEFQYADFMFCAMDQIVNEAAKLRLMSGGQASVPLVMRAPQGATGRAAQHSQSVEAYFMHTPGLYLAMPSTPYDAKGLMISAIRSNDPVLILEHKLLYGAASPGGGKALTDQTISDIGSDVPEDAYTIPFGKADIKRAGTDVTIIATLIMVHRALAVAAELEKEGISCEVIDPRTLVPLDEETILESVKKTNRVVIASEDVARGGVGSELTALISRKAFDFLDAPVACVSTDNSPIPFGPAAEQHVVPQISDIRQAVYEVLKD</sequence>
<dbReference type="Gene3D" id="3.40.50.920">
    <property type="match status" value="1"/>
</dbReference>
<keyword evidence="5" id="KW-0670">Pyruvate</keyword>
<accession>A0A347ZQY8</accession>
<dbReference type="PANTHER" id="PTHR43257">
    <property type="entry name" value="PYRUVATE DEHYDROGENASE E1 COMPONENT BETA SUBUNIT"/>
    <property type="match status" value="1"/>
</dbReference>
<dbReference type="NCBIfam" id="NF006667">
    <property type="entry name" value="PRK09212.1"/>
    <property type="match status" value="1"/>
</dbReference>
<keyword evidence="6" id="KW-1185">Reference proteome</keyword>
<evidence type="ECO:0000256" key="3">
    <source>
        <dbReference type="ARBA" id="ARBA00023052"/>
    </source>
</evidence>
<evidence type="ECO:0000259" key="4">
    <source>
        <dbReference type="SMART" id="SM00861"/>
    </source>
</evidence>
<dbReference type="SUPFAM" id="SSF52518">
    <property type="entry name" value="Thiamin diphosphate-binding fold (THDP-binding)"/>
    <property type="match status" value="1"/>
</dbReference>
<comment type="cofactor">
    <cofactor evidence="1">
        <name>thiamine diphosphate</name>
        <dbReference type="ChEBI" id="CHEBI:58937"/>
    </cofactor>
</comment>
<dbReference type="Pfam" id="PF02780">
    <property type="entry name" value="Transketolase_C"/>
    <property type="match status" value="1"/>
</dbReference>
<protein>
    <submittedName>
        <fullName evidence="5">Pyruvate dehydrogenase E1 component beta subunit</fullName>
    </submittedName>
</protein>
<dbReference type="Pfam" id="PF02779">
    <property type="entry name" value="Transket_pyr"/>
    <property type="match status" value="1"/>
</dbReference>
<comment type="caution">
    <text evidence="5">The sequence shown here is derived from an EMBL/GenBank/DDBJ whole genome shotgun (WGS) entry which is preliminary data.</text>
</comment>
<evidence type="ECO:0000313" key="5">
    <source>
        <dbReference type="EMBL" id="REG11727.1"/>
    </source>
</evidence>
<dbReference type="InterPro" id="IPR005475">
    <property type="entry name" value="Transketolase-like_Pyr-bd"/>
</dbReference>
<feature type="domain" description="Transketolase-like pyrimidine-binding" evidence="4">
    <location>
        <begin position="4"/>
        <end position="178"/>
    </location>
</feature>
<dbReference type="FunFam" id="3.40.50.920:FF:000001">
    <property type="entry name" value="Pyruvate dehydrogenase E1 beta subunit"/>
    <property type="match status" value="1"/>
</dbReference>
<dbReference type="Gene3D" id="3.40.50.970">
    <property type="match status" value="1"/>
</dbReference>
<dbReference type="CDD" id="cd07036">
    <property type="entry name" value="TPP_PYR_E1-PDHc-beta_like"/>
    <property type="match status" value="1"/>
</dbReference>
<dbReference type="AlphaFoldDB" id="A0A347ZQY8"/>
<dbReference type="InterPro" id="IPR029061">
    <property type="entry name" value="THDP-binding"/>
</dbReference>
<keyword evidence="3" id="KW-0786">Thiamine pyrophosphate</keyword>
<proteinExistence type="predicted"/>
<dbReference type="EMBL" id="QUMS01000001">
    <property type="protein sequence ID" value="REG11727.1"/>
    <property type="molecule type" value="Genomic_DNA"/>
</dbReference>
<reference evidence="5 6" key="1">
    <citation type="submission" date="2018-08" db="EMBL/GenBank/DDBJ databases">
        <title>Genomic Encyclopedia of Type Strains, Phase IV (KMG-IV): sequencing the most valuable type-strain genomes for metagenomic binning, comparative biology and taxonomic classification.</title>
        <authorList>
            <person name="Goeker M."/>
        </authorList>
    </citation>
    <scope>NUCLEOTIDE SEQUENCE [LARGE SCALE GENOMIC DNA]</scope>
    <source>
        <strain evidence="5 6">DSM 23923</strain>
    </source>
</reference>
<keyword evidence="2" id="KW-0560">Oxidoreductase</keyword>
<organism evidence="5 6">
    <name type="scientific">Pelolinea submarina</name>
    <dbReference type="NCBI Taxonomy" id="913107"/>
    <lineage>
        <taxon>Bacteria</taxon>
        <taxon>Bacillati</taxon>
        <taxon>Chloroflexota</taxon>
        <taxon>Anaerolineae</taxon>
        <taxon>Anaerolineales</taxon>
        <taxon>Anaerolineaceae</taxon>
        <taxon>Pelolinea</taxon>
    </lineage>
</organism>
<dbReference type="SUPFAM" id="SSF52922">
    <property type="entry name" value="TK C-terminal domain-like"/>
    <property type="match status" value="1"/>
</dbReference>
<dbReference type="FunFam" id="3.40.50.970:FF:000001">
    <property type="entry name" value="Pyruvate dehydrogenase E1 beta subunit"/>
    <property type="match status" value="1"/>
</dbReference>
<name>A0A347ZQY8_9CHLR</name>
<dbReference type="InterPro" id="IPR009014">
    <property type="entry name" value="Transketo_C/PFOR_II"/>
</dbReference>
<evidence type="ECO:0000256" key="1">
    <source>
        <dbReference type="ARBA" id="ARBA00001964"/>
    </source>
</evidence>
<dbReference type="PANTHER" id="PTHR43257:SF2">
    <property type="entry name" value="PYRUVATE DEHYDROGENASE E1 COMPONENT SUBUNIT BETA"/>
    <property type="match status" value="1"/>
</dbReference>
<gene>
    <name evidence="5" type="ORF">DFR64_1619</name>
</gene>
<dbReference type="GO" id="GO:0016491">
    <property type="term" value="F:oxidoreductase activity"/>
    <property type="evidence" value="ECO:0007669"/>
    <property type="project" value="UniProtKB-KW"/>
</dbReference>
<evidence type="ECO:0000256" key="2">
    <source>
        <dbReference type="ARBA" id="ARBA00023002"/>
    </source>
</evidence>
<dbReference type="Proteomes" id="UP000256388">
    <property type="component" value="Unassembled WGS sequence"/>
</dbReference>
<dbReference type="RefSeq" id="WP_162301623.1">
    <property type="nucleotide sequence ID" value="NZ_AP018437.1"/>
</dbReference>
<evidence type="ECO:0000313" key="6">
    <source>
        <dbReference type="Proteomes" id="UP000256388"/>
    </source>
</evidence>
<dbReference type="InterPro" id="IPR033248">
    <property type="entry name" value="Transketolase_C"/>
</dbReference>